<protein>
    <recommendedName>
        <fullName evidence="1">Resolvase/invertase-type recombinase catalytic domain-containing protein</fullName>
    </recommendedName>
</protein>
<dbReference type="GO" id="GO:0000150">
    <property type="term" value="F:DNA strand exchange activity"/>
    <property type="evidence" value="ECO:0007669"/>
    <property type="project" value="InterPro"/>
</dbReference>
<evidence type="ECO:0000259" key="1">
    <source>
        <dbReference type="PROSITE" id="PS51736"/>
    </source>
</evidence>
<dbReference type="EMBL" id="MHWR01000037">
    <property type="protein sequence ID" value="OHB12483.1"/>
    <property type="molecule type" value="Genomic_DNA"/>
</dbReference>
<dbReference type="PROSITE" id="PS51736">
    <property type="entry name" value="RECOMBINASES_3"/>
    <property type="match status" value="1"/>
</dbReference>
<dbReference type="InterPro" id="IPR006119">
    <property type="entry name" value="Resolv_N"/>
</dbReference>
<reference evidence="2 3" key="1">
    <citation type="journal article" date="2016" name="Nat. Commun.">
        <title>Thousands of microbial genomes shed light on interconnected biogeochemical processes in an aquifer system.</title>
        <authorList>
            <person name="Anantharaman K."/>
            <person name="Brown C.T."/>
            <person name="Hug L.A."/>
            <person name="Sharon I."/>
            <person name="Castelle C.J."/>
            <person name="Probst A.J."/>
            <person name="Thomas B.C."/>
            <person name="Singh A."/>
            <person name="Wilkins M.J."/>
            <person name="Karaoz U."/>
            <person name="Brodie E.L."/>
            <person name="Williams K.H."/>
            <person name="Hubbard S.S."/>
            <person name="Banfield J.F."/>
        </authorList>
    </citation>
    <scope>NUCLEOTIDE SEQUENCE [LARGE SCALE GENOMIC DNA]</scope>
</reference>
<comment type="caution">
    <text evidence="2">The sequence shown here is derived from an EMBL/GenBank/DDBJ whole genome shotgun (WGS) entry which is preliminary data.</text>
</comment>
<sequence length="80" mass="9242">MNKFFLYARKSTDEPDRQILSIESQIDELKEFAEREQLDIVETFIESQTAKEPGRPIFNNMLSLIEIGKASGILAWHPLC</sequence>
<feature type="domain" description="Resolvase/invertase-type recombinase catalytic" evidence="1">
    <location>
        <begin position="3"/>
        <end position="80"/>
    </location>
</feature>
<dbReference type="Gene3D" id="3.40.50.1390">
    <property type="entry name" value="Resolvase, N-terminal catalytic domain"/>
    <property type="match status" value="1"/>
</dbReference>
<dbReference type="InterPro" id="IPR036162">
    <property type="entry name" value="Resolvase-like_N_sf"/>
</dbReference>
<organism evidence="2 3">
    <name type="scientific">Candidatus Zambryskibacteria bacterium RIFCSPLOWO2_12_39_8</name>
    <dbReference type="NCBI Taxonomy" id="1802774"/>
    <lineage>
        <taxon>Bacteria</taxon>
        <taxon>Candidatus Zambryskiibacteriota</taxon>
    </lineage>
</organism>
<dbReference type="Pfam" id="PF00239">
    <property type="entry name" value="Resolvase"/>
    <property type="match status" value="1"/>
</dbReference>
<name>A0A1G2USX1_9BACT</name>
<dbReference type="GO" id="GO:0003677">
    <property type="term" value="F:DNA binding"/>
    <property type="evidence" value="ECO:0007669"/>
    <property type="project" value="InterPro"/>
</dbReference>
<gene>
    <name evidence="2" type="ORF">A2Y49_00905</name>
</gene>
<dbReference type="SUPFAM" id="SSF53041">
    <property type="entry name" value="Resolvase-like"/>
    <property type="match status" value="1"/>
</dbReference>
<dbReference type="Proteomes" id="UP000177154">
    <property type="component" value="Unassembled WGS sequence"/>
</dbReference>
<proteinExistence type="predicted"/>
<evidence type="ECO:0000313" key="2">
    <source>
        <dbReference type="EMBL" id="OHB12483.1"/>
    </source>
</evidence>
<evidence type="ECO:0000313" key="3">
    <source>
        <dbReference type="Proteomes" id="UP000177154"/>
    </source>
</evidence>
<accession>A0A1G2USX1</accession>
<dbReference type="AlphaFoldDB" id="A0A1G2USX1"/>